<protein>
    <submittedName>
        <fullName evidence="1">Uncharacterized protein</fullName>
    </submittedName>
</protein>
<accession>A0A811PHJ1</accession>
<dbReference type="OrthoDB" id="434647at2759"/>
<name>A0A811PHJ1_9POAL</name>
<organism evidence="1 2">
    <name type="scientific">Miscanthus lutarioriparius</name>
    <dbReference type="NCBI Taxonomy" id="422564"/>
    <lineage>
        <taxon>Eukaryota</taxon>
        <taxon>Viridiplantae</taxon>
        <taxon>Streptophyta</taxon>
        <taxon>Embryophyta</taxon>
        <taxon>Tracheophyta</taxon>
        <taxon>Spermatophyta</taxon>
        <taxon>Magnoliopsida</taxon>
        <taxon>Liliopsida</taxon>
        <taxon>Poales</taxon>
        <taxon>Poaceae</taxon>
        <taxon>PACMAD clade</taxon>
        <taxon>Panicoideae</taxon>
        <taxon>Andropogonodae</taxon>
        <taxon>Andropogoneae</taxon>
        <taxon>Saccharinae</taxon>
        <taxon>Miscanthus</taxon>
    </lineage>
</organism>
<keyword evidence="2" id="KW-1185">Reference proteome</keyword>
<dbReference type="EMBL" id="CAJGYO010000007">
    <property type="protein sequence ID" value="CAD6245238.1"/>
    <property type="molecule type" value="Genomic_DNA"/>
</dbReference>
<gene>
    <name evidence="1" type="ORF">NCGR_LOCUS29644</name>
</gene>
<sequence>MEIVRRAAATARLDDDYRLPDPSPPHGQMSVDALRRELVKESIIQEIIAAELAEQRGLESEVWRELGLEHAGPLSLCTPAGLQLTTMPHHDTSPVRQEGLLHFHMPRDMFGFSLS</sequence>
<dbReference type="Proteomes" id="UP000604825">
    <property type="component" value="Unassembled WGS sequence"/>
</dbReference>
<reference evidence="1" key="1">
    <citation type="submission" date="2020-10" db="EMBL/GenBank/DDBJ databases">
        <authorList>
            <person name="Han B."/>
            <person name="Lu T."/>
            <person name="Zhao Q."/>
            <person name="Huang X."/>
            <person name="Zhao Y."/>
        </authorList>
    </citation>
    <scope>NUCLEOTIDE SEQUENCE</scope>
</reference>
<dbReference type="AlphaFoldDB" id="A0A811PHJ1"/>
<evidence type="ECO:0000313" key="1">
    <source>
        <dbReference type="EMBL" id="CAD6245238.1"/>
    </source>
</evidence>
<evidence type="ECO:0000313" key="2">
    <source>
        <dbReference type="Proteomes" id="UP000604825"/>
    </source>
</evidence>
<proteinExistence type="predicted"/>
<comment type="caution">
    <text evidence="1">The sequence shown here is derived from an EMBL/GenBank/DDBJ whole genome shotgun (WGS) entry which is preliminary data.</text>
</comment>